<dbReference type="EMBL" id="CAJFDH010000006">
    <property type="protein sequence ID" value="CAD5230043.1"/>
    <property type="molecule type" value="Genomic_DNA"/>
</dbReference>
<dbReference type="Proteomes" id="UP000783686">
    <property type="component" value="Unassembled WGS sequence"/>
</dbReference>
<reference evidence="2" key="1">
    <citation type="submission" date="2020-09" db="EMBL/GenBank/DDBJ databases">
        <authorList>
            <person name="Kikuchi T."/>
        </authorList>
    </citation>
    <scope>NUCLEOTIDE SEQUENCE</scope>
    <source>
        <strain evidence="2">SH1</strain>
    </source>
</reference>
<feature type="region of interest" description="Disordered" evidence="1">
    <location>
        <begin position="1"/>
        <end position="38"/>
    </location>
</feature>
<protein>
    <submittedName>
        <fullName evidence="2">Uncharacterized protein</fullName>
    </submittedName>
</protein>
<dbReference type="Proteomes" id="UP000614601">
    <property type="component" value="Unassembled WGS sequence"/>
</dbReference>
<evidence type="ECO:0000256" key="1">
    <source>
        <dbReference type="SAM" id="MobiDB-lite"/>
    </source>
</evidence>
<dbReference type="EMBL" id="CAJFCW020000006">
    <property type="protein sequence ID" value="CAG9127433.1"/>
    <property type="molecule type" value="Genomic_DNA"/>
</dbReference>
<dbReference type="AlphaFoldDB" id="A0A811LSG3"/>
<accession>A0A811LSG3</accession>
<name>A0A811LSG3_9BILA</name>
<gene>
    <name evidence="2" type="ORF">BOKJ2_LOCUS13938</name>
</gene>
<evidence type="ECO:0000313" key="2">
    <source>
        <dbReference type="EMBL" id="CAD5230043.1"/>
    </source>
</evidence>
<organism evidence="2 3">
    <name type="scientific">Bursaphelenchus okinawaensis</name>
    <dbReference type="NCBI Taxonomy" id="465554"/>
    <lineage>
        <taxon>Eukaryota</taxon>
        <taxon>Metazoa</taxon>
        <taxon>Ecdysozoa</taxon>
        <taxon>Nematoda</taxon>
        <taxon>Chromadorea</taxon>
        <taxon>Rhabditida</taxon>
        <taxon>Tylenchina</taxon>
        <taxon>Tylenchomorpha</taxon>
        <taxon>Aphelenchoidea</taxon>
        <taxon>Aphelenchoididae</taxon>
        <taxon>Bursaphelenchus</taxon>
    </lineage>
</organism>
<feature type="compositionally biased region" description="Basic residues" evidence="1">
    <location>
        <begin position="1"/>
        <end position="13"/>
    </location>
</feature>
<comment type="caution">
    <text evidence="2">The sequence shown here is derived from an EMBL/GenBank/DDBJ whole genome shotgun (WGS) entry which is preliminary data.</text>
</comment>
<keyword evidence="3" id="KW-1185">Reference proteome</keyword>
<feature type="region of interest" description="Disordered" evidence="1">
    <location>
        <begin position="55"/>
        <end position="91"/>
    </location>
</feature>
<evidence type="ECO:0000313" key="3">
    <source>
        <dbReference type="Proteomes" id="UP000614601"/>
    </source>
</evidence>
<feature type="compositionally biased region" description="Basic and acidic residues" evidence="1">
    <location>
        <begin position="55"/>
        <end position="66"/>
    </location>
</feature>
<proteinExistence type="predicted"/>
<sequence>MQKKYRRKQRGTNKKSYQGLENPFFAKTGGEVPPNRDAEMKNKVAVVVVGAVVKKEAQDTKRERKRNEKRRFKNKRDAGRSLPPRKQLSAN</sequence>